<evidence type="ECO:0000259" key="1">
    <source>
        <dbReference type="Pfam" id="PF21841"/>
    </source>
</evidence>
<feature type="domain" description="DUF6900" evidence="1">
    <location>
        <begin position="14"/>
        <end position="63"/>
    </location>
</feature>
<name>A0A454TM81_9RALS</name>
<proteinExistence type="predicted"/>
<accession>A0A454TM81</accession>
<dbReference type="RefSeq" id="WP_123203708.1">
    <property type="nucleotide sequence ID" value="NZ_RJTL01000035.1"/>
</dbReference>
<comment type="caution">
    <text evidence="2">The sequence shown here is derived from an EMBL/GenBank/DDBJ whole genome shotgun (WGS) entry which is preliminary data.</text>
</comment>
<evidence type="ECO:0000313" key="3">
    <source>
        <dbReference type="Proteomes" id="UP000271222"/>
    </source>
</evidence>
<dbReference type="Pfam" id="PF21841">
    <property type="entry name" value="DUF6900"/>
    <property type="match status" value="1"/>
</dbReference>
<dbReference type="InterPro" id="IPR054195">
    <property type="entry name" value="DUF6900"/>
</dbReference>
<reference evidence="2 3" key="1">
    <citation type="submission" date="2018-10" db="EMBL/GenBank/DDBJ databases">
        <title>Draft Genome Sequence of Ralstonia pseudosolanacearum (R. solanacearum phylotype I) Strain Tg03 Isolated from Luffa cylindrica in China.</title>
        <authorList>
            <person name="Yuan G.-Q."/>
            <person name="Li Q.-Q."/>
            <person name="Zhang Y.-W."/>
        </authorList>
    </citation>
    <scope>NUCLEOTIDE SEQUENCE [LARGE SCALE GENOMIC DNA]</scope>
    <source>
        <strain evidence="2 3">Tg03</strain>
    </source>
</reference>
<gene>
    <name evidence="2" type="ORF">EGA29_19315</name>
</gene>
<dbReference type="OrthoDB" id="7067229at2"/>
<organism evidence="2 3">
    <name type="scientific">Ralstonia pseudosolanacearum</name>
    <dbReference type="NCBI Taxonomy" id="1310165"/>
    <lineage>
        <taxon>Bacteria</taxon>
        <taxon>Pseudomonadati</taxon>
        <taxon>Pseudomonadota</taxon>
        <taxon>Betaproteobacteria</taxon>
        <taxon>Burkholderiales</taxon>
        <taxon>Burkholderiaceae</taxon>
        <taxon>Ralstonia</taxon>
        <taxon>Ralstonia solanacearum species complex</taxon>
    </lineage>
</organism>
<dbReference type="AlphaFoldDB" id="A0A454TM81"/>
<protein>
    <recommendedName>
        <fullName evidence="1">DUF6900 domain-containing protein</fullName>
    </recommendedName>
</protein>
<dbReference type="EMBL" id="RJTL01000035">
    <property type="protein sequence ID" value="RNM03232.1"/>
    <property type="molecule type" value="Genomic_DNA"/>
</dbReference>
<dbReference type="Proteomes" id="UP000271222">
    <property type="component" value="Unassembled WGS sequence"/>
</dbReference>
<sequence length="75" mass="8478">MFARPKLQPETVIDAAVEAIAQRHLNIETLQVRSSDRLDFYDLSVWSVRAALMAAYVAGAAAAERRIRRSVQYQD</sequence>
<evidence type="ECO:0000313" key="2">
    <source>
        <dbReference type="EMBL" id="RNM03232.1"/>
    </source>
</evidence>